<comment type="subcellular location">
    <subcellularLocation>
        <location evidence="1">Membrane</location>
        <topology evidence="1">Multi-pass membrane protein</topology>
    </subcellularLocation>
</comment>
<dbReference type="AlphaFoldDB" id="A0AB40ATC8"/>
<comment type="function">
    <text evidence="8">Essential component of the vacuolar proton pump (V-ATPase), a multimeric enzyme that catalyzes the translocation of protons across the membranes. Required for assembly and activity of the V-ATPase.</text>
</comment>
<dbReference type="GO" id="GO:0007035">
    <property type="term" value="P:vacuolar acidification"/>
    <property type="evidence" value="ECO:0007669"/>
    <property type="project" value="TreeGrafter"/>
</dbReference>
<evidence type="ECO:0000256" key="1">
    <source>
        <dbReference type="ARBA" id="ARBA00004141"/>
    </source>
</evidence>
<dbReference type="GeneID" id="120253635"/>
<evidence type="ECO:0000256" key="8">
    <source>
        <dbReference type="RuleBase" id="RU361189"/>
    </source>
</evidence>
<evidence type="ECO:0000313" key="9">
    <source>
        <dbReference type="Proteomes" id="UP001515500"/>
    </source>
</evidence>
<dbReference type="PANTHER" id="PTHR11629:SF63">
    <property type="entry name" value="V-TYPE PROTON ATPASE SUBUNIT A"/>
    <property type="match status" value="1"/>
</dbReference>
<dbReference type="InterPro" id="IPR002490">
    <property type="entry name" value="V-ATPase_116kDa_su"/>
</dbReference>
<keyword evidence="8" id="KW-0375">Hydrogen ion transport</keyword>
<dbReference type="PANTHER" id="PTHR11629">
    <property type="entry name" value="VACUOLAR PROTON ATPASES"/>
    <property type="match status" value="1"/>
</dbReference>
<evidence type="ECO:0000256" key="6">
    <source>
        <dbReference type="ARBA" id="ARBA00023065"/>
    </source>
</evidence>
<protein>
    <recommendedName>
        <fullName evidence="8">V-type proton ATPase subunit a</fullName>
    </recommendedName>
</protein>
<organism evidence="9 10">
    <name type="scientific">Dioscorea cayennensis subsp. rotundata</name>
    <name type="common">White Guinea yam</name>
    <name type="synonym">Dioscorea rotundata</name>
    <dbReference type="NCBI Taxonomy" id="55577"/>
    <lineage>
        <taxon>Eukaryota</taxon>
        <taxon>Viridiplantae</taxon>
        <taxon>Streptophyta</taxon>
        <taxon>Embryophyta</taxon>
        <taxon>Tracheophyta</taxon>
        <taxon>Spermatophyta</taxon>
        <taxon>Magnoliopsida</taxon>
        <taxon>Liliopsida</taxon>
        <taxon>Dioscoreales</taxon>
        <taxon>Dioscoreaceae</taxon>
        <taxon>Dioscorea</taxon>
    </lineage>
</organism>
<keyword evidence="3 8" id="KW-0813">Transport</keyword>
<proteinExistence type="inferred from homology"/>
<keyword evidence="4 8" id="KW-0812">Transmembrane</keyword>
<keyword evidence="7 8" id="KW-0472">Membrane</keyword>
<keyword evidence="9" id="KW-1185">Reference proteome</keyword>
<evidence type="ECO:0000256" key="4">
    <source>
        <dbReference type="ARBA" id="ARBA00022692"/>
    </source>
</evidence>
<feature type="transmembrane region" description="Helical" evidence="8">
    <location>
        <begin position="33"/>
        <end position="56"/>
    </location>
</feature>
<sequence>MKMSILLGVVQMNLGIFLSYFNAKFFGNSINIWYQFVPQLIFLNSLFDYLSLLIIVKWCTGSKADLYHVMIYMFRSPIDKLGENELFPSQKMLQLVLLGLALISVP</sequence>
<comment type="similarity">
    <text evidence="2 8">Belongs to the V-ATPase 116 kDa subunit family.</text>
</comment>
<evidence type="ECO:0000256" key="2">
    <source>
        <dbReference type="ARBA" id="ARBA00009904"/>
    </source>
</evidence>
<dbReference type="GO" id="GO:0051117">
    <property type="term" value="F:ATPase binding"/>
    <property type="evidence" value="ECO:0007669"/>
    <property type="project" value="TreeGrafter"/>
</dbReference>
<comment type="caution">
    <text evidence="8">Lacks conserved residue(s) required for the propagation of feature annotation.</text>
</comment>
<reference evidence="10" key="1">
    <citation type="submission" date="2025-08" db="UniProtKB">
        <authorList>
            <consortium name="RefSeq"/>
        </authorList>
    </citation>
    <scope>IDENTIFICATION</scope>
</reference>
<gene>
    <name evidence="10" type="primary">LOC120253635</name>
</gene>
<accession>A0AB40ATC8</accession>
<dbReference type="Pfam" id="PF01496">
    <property type="entry name" value="V_ATPase_I"/>
    <property type="match status" value="1"/>
</dbReference>
<evidence type="ECO:0000256" key="7">
    <source>
        <dbReference type="ARBA" id="ARBA00023136"/>
    </source>
</evidence>
<dbReference type="GO" id="GO:0016471">
    <property type="term" value="C:vacuolar proton-transporting V-type ATPase complex"/>
    <property type="evidence" value="ECO:0007669"/>
    <property type="project" value="TreeGrafter"/>
</dbReference>
<keyword evidence="6 8" id="KW-0406">Ion transport</keyword>
<name>A0AB40ATC8_DIOCR</name>
<evidence type="ECO:0000313" key="10">
    <source>
        <dbReference type="RefSeq" id="XP_039117869.1"/>
    </source>
</evidence>
<evidence type="ECO:0000256" key="3">
    <source>
        <dbReference type="ARBA" id="ARBA00022448"/>
    </source>
</evidence>
<dbReference type="GO" id="GO:0033179">
    <property type="term" value="C:proton-transporting V-type ATPase, V0 domain"/>
    <property type="evidence" value="ECO:0007669"/>
    <property type="project" value="InterPro"/>
</dbReference>
<dbReference type="GO" id="GO:0046961">
    <property type="term" value="F:proton-transporting ATPase activity, rotational mechanism"/>
    <property type="evidence" value="ECO:0007669"/>
    <property type="project" value="InterPro"/>
</dbReference>
<keyword evidence="5 8" id="KW-1133">Transmembrane helix</keyword>
<evidence type="ECO:0000256" key="5">
    <source>
        <dbReference type="ARBA" id="ARBA00022989"/>
    </source>
</evidence>
<dbReference type="Proteomes" id="UP001515500">
    <property type="component" value="Unplaced"/>
</dbReference>
<dbReference type="RefSeq" id="XP_039117869.1">
    <property type="nucleotide sequence ID" value="XM_039261935.1"/>
</dbReference>